<protein>
    <submittedName>
        <fullName evidence="3 4">Uncharacterized protein</fullName>
    </submittedName>
</protein>
<evidence type="ECO:0000313" key="3">
    <source>
        <dbReference type="EMBL" id="PNR27818.1"/>
    </source>
</evidence>
<dbReference type="GeneID" id="112277329"/>
<evidence type="ECO:0000313" key="5">
    <source>
        <dbReference type="Proteomes" id="UP000006727"/>
    </source>
</evidence>
<dbReference type="PANTHER" id="PTHR36345">
    <property type="entry name" value="CCG-BINDING PROTEIN 1"/>
    <property type="match status" value="1"/>
</dbReference>
<evidence type="ECO:0000256" key="2">
    <source>
        <dbReference type="SAM" id="SignalP"/>
    </source>
</evidence>
<dbReference type="RefSeq" id="XP_024365266.1">
    <property type="nucleotide sequence ID" value="XM_024509498.2"/>
</dbReference>
<dbReference type="GO" id="GO:0005829">
    <property type="term" value="C:cytosol"/>
    <property type="evidence" value="ECO:0000318"/>
    <property type="project" value="GO_Central"/>
</dbReference>
<evidence type="ECO:0000256" key="1">
    <source>
        <dbReference type="SAM" id="MobiDB-lite"/>
    </source>
</evidence>
<dbReference type="PaxDb" id="3218-PP1S129_115V6.3"/>
<evidence type="ECO:0000313" key="4">
    <source>
        <dbReference type="EnsemblPlants" id="Pp3c25_14850V3.1"/>
    </source>
</evidence>
<dbReference type="InterPro" id="IPR037502">
    <property type="entry name" value="CBP1"/>
</dbReference>
<name>A9SWL2_PHYPA</name>
<dbReference type="Gramene" id="Pp3c25_14850V3.2">
    <property type="protein sequence ID" value="Pp3c25_14850V3.2"/>
    <property type="gene ID" value="Pp3c25_14850"/>
</dbReference>
<keyword evidence="5" id="KW-1185">Reference proteome</keyword>
<dbReference type="KEGG" id="ppp:112277329"/>
<dbReference type="EMBL" id="ABEU02000025">
    <property type="protein sequence ID" value="PNR27818.1"/>
    <property type="molecule type" value="Genomic_DNA"/>
</dbReference>
<dbReference type="OMA" id="QKCENEL"/>
<feature type="chain" id="PRO_5014297960" evidence="2">
    <location>
        <begin position="25"/>
        <end position="235"/>
    </location>
</feature>
<dbReference type="Gramene" id="Pp3c25_14850V3.1">
    <property type="protein sequence ID" value="Pp3c25_14850V3.1"/>
    <property type="gene ID" value="Pp3c25_14850"/>
</dbReference>
<reference evidence="3 5" key="1">
    <citation type="journal article" date="2008" name="Science">
        <title>The Physcomitrella genome reveals evolutionary insights into the conquest of land by plants.</title>
        <authorList>
            <person name="Rensing S."/>
            <person name="Lang D."/>
            <person name="Zimmer A."/>
            <person name="Terry A."/>
            <person name="Salamov A."/>
            <person name="Shapiro H."/>
            <person name="Nishiyama T."/>
            <person name="Perroud P.-F."/>
            <person name="Lindquist E."/>
            <person name="Kamisugi Y."/>
            <person name="Tanahashi T."/>
            <person name="Sakakibara K."/>
            <person name="Fujita T."/>
            <person name="Oishi K."/>
            <person name="Shin-I T."/>
            <person name="Kuroki Y."/>
            <person name="Toyoda A."/>
            <person name="Suzuki Y."/>
            <person name="Hashimoto A."/>
            <person name="Yamaguchi K."/>
            <person name="Sugano A."/>
            <person name="Kohara Y."/>
            <person name="Fujiyama A."/>
            <person name="Anterola A."/>
            <person name="Aoki S."/>
            <person name="Ashton N."/>
            <person name="Barbazuk W.B."/>
            <person name="Barker E."/>
            <person name="Bennetzen J."/>
            <person name="Bezanilla M."/>
            <person name="Blankenship R."/>
            <person name="Cho S.H."/>
            <person name="Dutcher S."/>
            <person name="Estelle M."/>
            <person name="Fawcett J.A."/>
            <person name="Gundlach H."/>
            <person name="Hanada K."/>
            <person name="Heyl A."/>
            <person name="Hicks K.A."/>
            <person name="Hugh J."/>
            <person name="Lohr M."/>
            <person name="Mayer K."/>
            <person name="Melkozernov A."/>
            <person name="Murata T."/>
            <person name="Nelson D."/>
            <person name="Pils B."/>
            <person name="Prigge M."/>
            <person name="Reiss B."/>
            <person name="Renner T."/>
            <person name="Rombauts S."/>
            <person name="Rushton P."/>
            <person name="Sanderfoot A."/>
            <person name="Schween G."/>
            <person name="Shiu S.-H."/>
            <person name="Stueber K."/>
            <person name="Theodoulou F.L."/>
            <person name="Tu H."/>
            <person name="Van de Peer Y."/>
            <person name="Verrier P.J."/>
            <person name="Waters E."/>
            <person name="Wood A."/>
            <person name="Yang L."/>
            <person name="Cove D."/>
            <person name="Cuming A."/>
            <person name="Hasebe M."/>
            <person name="Lucas S."/>
            <person name="Mishler D.B."/>
            <person name="Reski R."/>
            <person name="Grigoriev I."/>
            <person name="Quatrano R.S."/>
            <person name="Boore J.L."/>
        </authorList>
    </citation>
    <scope>NUCLEOTIDE SEQUENCE [LARGE SCALE GENOMIC DNA]</scope>
    <source>
        <strain evidence="4 5">cv. Gransden 2004</strain>
    </source>
</reference>
<keyword evidence="2" id="KW-0732">Signal</keyword>
<dbReference type="GO" id="GO:0010183">
    <property type="term" value="P:pollen tube guidance"/>
    <property type="evidence" value="ECO:0007669"/>
    <property type="project" value="InterPro"/>
</dbReference>
<dbReference type="OrthoDB" id="1924011at2759"/>
<dbReference type="GO" id="GO:0036033">
    <property type="term" value="F:mediator complex binding"/>
    <property type="evidence" value="ECO:0000318"/>
    <property type="project" value="GO_Central"/>
</dbReference>
<feature type="compositionally biased region" description="Polar residues" evidence="1">
    <location>
        <begin position="59"/>
        <end position="71"/>
    </location>
</feature>
<dbReference type="EnsemblPlants" id="Pp3c25_14850V3.1">
    <property type="protein sequence ID" value="Pp3c25_14850V3.1"/>
    <property type="gene ID" value="Pp3c25_14850"/>
</dbReference>
<dbReference type="Gramene" id="Pp3c25_14850V3.3">
    <property type="protein sequence ID" value="Pp3c25_14850V3.3"/>
    <property type="gene ID" value="Pp3c25_14850"/>
</dbReference>
<dbReference type="PANTHER" id="PTHR36345:SF1">
    <property type="entry name" value="CCG-BINDING PROTEIN 1"/>
    <property type="match status" value="1"/>
</dbReference>
<dbReference type="HOGENOM" id="CLU_1196580_0_0_1"/>
<accession>A9SWL2</accession>
<proteinExistence type="predicted"/>
<feature type="region of interest" description="Disordered" evidence="1">
    <location>
        <begin position="172"/>
        <end position="235"/>
    </location>
</feature>
<reference evidence="3 5" key="2">
    <citation type="journal article" date="2018" name="Plant J.">
        <title>The Physcomitrella patens chromosome-scale assembly reveals moss genome structure and evolution.</title>
        <authorList>
            <person name="Lang D."/>
            <person name="Ullrich K.K."/>
            <person name="Murat F."/>
            <person name="Fuchs J."/>
            <person name="Jenkins J."/>
            <person name="Haas F.B."/>
            <person name="Piednoel M."/>
            <person name="Gundlach H."/>
            <person name="Van Bel M."/>
            <person name="Meyberg R."/>
            <person name="Vives C."/>
            <person name="Morata J."/>
            <person name="Symeonidi A."/>
            <person name="Hiss M."/>
            <person name="Muchero W."/>
            <person name="Kamisugi Y."/>
            <person name="Saleh O."/>
            <person name="Blanc G."/>
            <person name="Decker E.L."/>
            <person name="van Gessel N."/>
            <person name="Grimwood J."/>
            <person name="Hayes R.D."/>
            <person name="Graham S.W."/>
            <person name="Gunter L.E."/>
            <person name="McDaniel S.F."/>
            <person name="Hoernstein S.N.W."/>
            <person name="Larsson A."/>
            <person name="Li F.W."/>
            <person name="Perroud P.F."/>
            <person name="Phillips J."/>
            <person name="Ranjan P."/>
            <person name="Rokshar D.S."/>
            <person name="Rothfels C.J."/>
            <person name="Schneider L."/>
            <person name="Shu S."/>
            <person name="Stevenson D.W."/>
            <person name="Thummler F."/>
            <person name="Tillich M."/>
            <person name="Villarreal Aguilar J.C."/>
            <person name="Widiez T."/>
            <person name="Wong G.K."/>
            <person name="Wymore A."/>
            <person name="Zhang Y."/>
            <person name="Zimmer A.D."/>
            <person name="Quatrano R.S."/>
            <person name="Mayer K.F.X."/>
            <person name="Goodstein D."/>
            <person name="Casacuberta J.M."/>
            <person name="Vandepoele K."/>
            <person name="Reski R."/>
            <person name="Cuming A.C."/>
            <person name="Tuskan G.A."/>
            <person name="Maumus F."/>
            <person name="Salse J."/>
            <person name="Schmutz J."/>
            <person name="Rensing S.A."/>
        </authorList>
    </citation>
    <scope>NUCLEOTIDE SEQUENCE [LARGE SCALE GENOMIC DNA]</scope>
    <source>
        <strain evidence="4 5">cv. Gransden 2004</strain>
    </source>
</reference>
<sequence>MALVGLLTPLASASLHATVPQARAQKFQTACPNSKLRLMSPGCSGRAMATSMASEPVPHNSSSNDVPKTQPFNQSRISRLVREHSLLEKAEHALADKCTLLEGDEAFRCWEALFEFENIKEECQVECDLATGDDRSTACRPLERFENLVRQSGGVKGLIDNVLMVAKAAKKHPKPVEPVTPTAEKPVFPEDGGLPPQDSVADESGLLPESDFTRMLRHNGRSPAWFTQRPDHESD</sequence>
<dbReference type="RefSeq" id="XP_024365265.1">
    <property type="nucleotide sequence ID" value="XM_024509497.2"/>
</dbReference>
<feature type="region of interest" description="Disordered" evidence="1">
    <location>
        <begin position="47"/>
        <end position="71"/>
    </location>
</feature>
<dbReference type="eggNOG" id="ENOG502RXHM">
    <property type="taxonomic scope" value="Eukaryota"/>
</dbReference>
<dbReference type="EnsemblPlants" id="Pp3c25_14850V3.2">
    <property type="protein sequence ID" value="Pp3c25_14850V3.2"/>
    <property type="gene ID" value="Pp3c25_14850"/>
</dbReference>
<dbReference type="Proteomes" id="UP000006727">
    <property type="component" value="Chromosome 25"/>
</dbReference>
<dbReference type="STRING" id="3218.A9SWL2"/>
<dbReference type="RefSeq" id="XP_024365267.1">
    <property type="nucleotide sequence ID" value="XM_024509499.2"/>
</dbReference>
<gene>
    <name evidence="4" type="primary">LOC112277329</name>
    <name evidence="3" type="ORF">PHYPA_029970</name>
</gene>
<dbReference type="EnsemblPlants" id="Pp3c25_14850V3.3">
    <property type="protein sequence ID" value="Pp3c25_14850V3.3"/>
    <property type="gene ID" value="Pp3c25_14850"/>
</dbReference>
<feature type="signal peptide" evidence="2">
    <location>
        <begin position="1"/>
        <end position="24"/>
    </location>
</feature>
<dbReference type="AlphaFoldDB" id="A9SWL2"/>
<dbReference type="GO" id="GO:0005634">
    <property type="term" value="C:nucleus"/>
    <property type="evidence" value="ECO:0000318"/>
    <property type="project" value="GO_Central"/>
</dbReference>
<organism evidence="3">
    <name type="scientific">Physcomitrium patens</name>
    <name type="common">Spreading-leaved earth moss</name>
    <name type="synonym">Physcomitrella patens</name>
    <dbReference type="NCBI Taxonomy" id="3218"/>
    <lineage>
        <taxon>Eukaryota</taxon>
        <taxon>Viridiplantae</taxon>
        <taxon>Streptophyta</taxon>
        <taxon>Embryophyta</taxon>
        <taxon>Bryophyta</taxon>
        <taxon>Bryophytina</taxon>
        <taxon>Bryopsida</taxon>
        <taxon>Funariidae</taxon>
        <taxon>Funariales</taxon>
        <taxon>Funariaceae</taxon>
        <taxon>Physcomitrium</taxon>
    </lineage>
</organism>
<reference evidence="4" key="3">
    <citation type="submission" date="2020-12" db="UniProtKB">
        <authorList>
            <consortium name="EnsemblPlants"/>
        </authorList>
    </citation>
    <scope>IDENTIFICATION</scope>
</reference>
<dbReference type="FunCoup" id="A9SWL2">
    <property type="interactions" value="216"/>
</dbReference>